<evidence type="ECO:0000313" key="3">
    <source>
        <dbReference type="Proteomes" id="UP000028761"/>
    </source>
</evidence>
<evidence type="ECO:0000256" key="1">
    <source>
        <dbReference type="SAM" id="Phobius"/>
    </source>
</evidence>
<dbReference type="AlphaFoldDB" id="A0A8I5NTR9"/>
<evidence type="ECO:0000313" key="2">
    <source>
        <dbReference type="Ensembl" id="ENSPANP00000053334.1"/>
    </source>
</evidence>
<reference evidence="2" key="3">
    <citation type="submission" date="2025-09" db="UniProtKB">
        <authorList>
            <consortium name="Ensembl"/>
        </authorList>
    </citation>
    <scope>IDENTIFICATION</scope>
</reference>
<feature type="transmembrane region" description="Helical" evidence="1">
    <location>
        <begin position="12"/>
        <end position="30"/>
    </location>
</feature>
<dbReference type="OMA" id="HKEFFFF"/>
<dbReference type="GeneTree" id="ENSGT00940000166898"/>
<proteinExistence type="predicted"/>
<protein>
    <submittedName>
        <fullName evidence="2">Uncharacterized protein</fullName>
    </submittedName>
</protein>
<dbReference type="Proteomes" id="UP000028761">
    <property type="component" value="Chromosome X"/>
</dbReference>
<keyword evidence="1" id="KW-1133">Transmembrane helix</keyword>
<dbReference type="PANTHER" id="PTHR12138">
    <property type="entry name" value="PRIMATE-EXPANDED PROTEIN FAMILY"/>
    <property type="match status" value="1"/>
</dbReference>
<reference evidence="2 3" key="1">
    <citation type="submission" date="2012-03" db="EMBL/GenBank/DDBJ databases">
        <title>Whole Genome Assembly of Papio anubis.</title>
        <authorList>
            <person name="Liu Y.L."/>
            <person name="Abraham K.A."/>
            <person name="Akbar H.A."/>
            <person name="Ali S.A."/>
            <person name="Anosike U.A."/>
            <person name="Aqrawi P.A."/>
            <person name="Arias F.A."/>
            <person name="Attaway T.A."/>
            <person name="Awwad R.A."/>
            <person name="Babu C.B."/>
            <person name="Bandaranaike D.B."/>
            <person name="Battles P.B."/>
            <person name="Bell A.B."/>
            <person name="Beltran B.B."/>
            <person name="Berhane-Mersha D.B."/>
            <person name="Bess C.B."/>
            <person name="Bickham C.B."/>
            <person name="Bolden T.B."/>
            <person name="Carter K.C."/>
            <person name="Chau D.C."/>
            <person name="Chavez A.C."/>
            <person name="Clerc-Blankenburg K.C."/>
            <person name="Coyle M.C."/>
            <person name="Dao M.D."/>
            <person name="Davila M.L.D."/>
            <person name="Davy-Carroll L.D."/>
            <person name="Denson S.D."/>
            <person name="Dinh H.D."/>
            <person name="Fernandez S.F."/>
            <person name="Fernando P.F."/>
            <person name="Forbes L.F."/>
            <person name="Francis C.F."/>
            <person name="Francisco L.F."/>
            <person name="Fu Q.F."/>
            <person name="Garcia-Iii R.G."/>
            <person name="Garrett T.G."/>
            <person name="Gross S.G."/>
            <person name="Gubbala S.G."/>
            <person name="Hirani K.H."/>
            <person name="Hogues M.H."/>
            <person name="Hollins B.H."/>
            <person name="Jackson L.J."/>
            <person name="Javaid M.J."/>
            <person name="Jhangiani S.J."/>
            <person name="Johnson A.J."/>
            <person name="Johnson B.J."/>
            <person name="Jones J.J."/>
            <person name="Joshi V.J."/>
            <person name="Kalu J.K."/>
            <person name="Khan N.K."/>
            <person name="Korchina V.K."/>
            <person name="Kovar C.K."/>
            <person name="Lago L.L."/>
            <person name="Lara F.L."/>
            <person name="Le T.-K.L."/>
            <person name="Lee S.L."/>
            <person name="Legall-Iii F.L."/>
            <person name="Lemon S.L."/>
            <person name="Liu J.L."/>
            <person name="Liu Y.-S.L."/>
            <person name="Liyanage D.L."/>
            <person name="Lopez J.L."/>
            <person name="Lorensuhewa L.L."/>
            <person name="Mata R.M."/>
            <person name="Mathew T.M."/>
            <person name="Mercado C.M."/>
            <person name="Mercado I.M."/>
            <person name="Morales K.M."/>
            <person name="Morgan M.M."/>
            <person name="Munidasa M.M."/>
            <person name="Ngo D.N."/>
            <person name="Nguyen L.N."/>
            <person name="Nguyen T.N."/>
            <person name="Nguyen N.N."/>
            <person name="Obregon M.O."/>
            <person name="Okwuonu G.O."/>
            <person name="Ongeri F.O."/>
            <person name="Onwere C.O."/>
            <person name="Osifeso I.O."/>
            <person name="Parra A.P."/>
            <person name="Patil S.P."/>
            <person name="Perez A.P."/>
            <person name="Perez Y.P."/>
            <person name="Pham C.P."/>
            <person name="Pu L.-L.P."/>
            <person name="Puazo M.P."/>
            <person name="Quiroz J.Q."/>
            <person name="Rouhana J.R."/>
            <person name="Ruiz M.R."/>
            <person name="Ruiz S.-J.R."/>
            <person name="Saada N.S."/>
            <person name="Santibanez J.S."/>
            <person name="Scheel M.S."/>
            <person name="Schneider B.S."/>
            <person name="Simmons D.S."/>
            <person name="Sisson I.S."/>
            <person name="Tang L.-Y.T."/>
            <person name="Thornton R.T."/>
            <person name="Tisius J.T."/>
            <person name="Toledanes G.T."/>
            <person name="Trejos Z.T."/>
            <person name="Usmani K.U."/>
            <person name="Varghese R.V."/>
            <person name="Vattathil S.V."/>
            <person name="Vee V.V."/>
            <person name="Walker D.W."/>
            <person name="Weissenberger G.W."/>
            <person name="White C.W."/>
            <person name="Williams A.W."/>
            <person name="Woodworth J.W."/>
            <person name="Wright R.W."/>
            <person name="Zhu Y.Z."/>
            <person name="Han Y.H."/>
            <person name="Newsham I.N."/>
            <person name="Nazareth L.N."/>
            <person name="Worley K.W."/>
            <person name="Muzny D.M."/>
            <person name="Rogers J.R."/>
            <person name="Gibbs R.G."/>
        </authorList>
    </citation>
    <scope>NUCLEOTIDE SEQUENCE [LARGE SCALE GENOMIC DNA]</scope>
</reference>
<dbReference type="PANTHER" id="PTHR12138:SF135">
    <property type="entry name" value="SAM DOMAIN-CONTAINING PROTEIN"/>
    <property type="match status" value="1"/>
</dbReference>
<name>A0A8I5NTR9_PAPAN</name>
<organism evidence="2 3">
    <name type="scientific">Papio anubis</name>
    <name type="common">Olive baboon</name>
    <dbReference type="NCBI Taxonomy" id="9555"/>
    <lineage>
        <taxon>Eukaryota</taxon>
        <taxon>Metazoa</taxon>
        <taxon>Chordata</taxon>
        <taxon>Craniata</taxon>
        <taxon>Vertebrata</taxon>
        <taxon>Euteleostomi</taxon>
        <taxon>Mammalia</taxon>
        <taxon>Eutheria</taxon>
        <taxon>Euarchontoglires</taxon>
        <taxon>Primates</taxon>
        <taxon>Haplorrhini</taxon>
        <taxon>Catarrhini</taxon>
        <taxon>Cercopithecidae</taxon>
        <taxon>Cercopithecinae</taxon>
        <taxon>Papio</taxon>
    </lineage>
</organism>
<keyword evidence="3" id="KW-1185">Reference proteome</keyword>
<accession>A0A8I5NTR9</accession>
<reference evidence="2" key="2">
    <citation type="submission" date="2025-08" db="UniProtKB">
        <authorList>
            <consortium name="Ensembl"/>
        </authorList>
    </citation>
    <scope>IDENTIFICATION</scope>
</reference>
<keyword evidence="1" id="KW-0812">Transmembrane</keyword>
<keyword evidence="1" id="KW-0472">Membrane</keyword>
<dbReference type="Ensembl" id="ENSPANT00000082348.1">
    <property type="protein sequence ID" value="ENSPANP00000053334.1"/>
    <property type="gene ID" value="ENSPANG00000044952.1"/>
</dbReference>
<sequence>MLVSCPSCPTSLYGGSIALITFFFFFFFFLRQGLALSSRVECSGTISVHCNPCLPGSSDSPASASQVAGITGARHHARLNFVCIFKRDGVSPCWPGWSQTPDLR</sequence>